<dbReference type="EMBL" id="QLTW01000042">
    <property type="protein sequence ID" value="MBT9145038.1"/>
    <property type="molecule type" value="Genomic_DNA"/>
</dbReference>
<evidence type="ECO:0000313" key="1">
    <source>
        <dbReference type="EMBL" id="MBT9145038.1"/>
    </source>
</evidence>
<sequence length="494" mass="55746">MEKIYRIIANTNLDFKDKRHLLCLEAENSLPYVEISQQAQTYLKEGTICDLFEGNAPYRPRYILPDFLLFMKQGSEYLNISPPKNLFEAINALLIIYRFVPSITSYPVYLGQIEELLEPFLSTVSPKEAENLLRFFLINIDRTLPDAFVHMNIGPADTKVSRLILSLEKELKHSIPNLSLKYSPETPDDLALQAIDTALVTGKPYFVNHQELVNDLGKDYAIASCYNTLLIGGGSHTLVRLNLKKVAEKSNDYSDFINHKLPEATSLLVEIINARAKFIVEKAKFFETSFLAKEGLINLSKFTSMAGFFGLYEAVKQLTDLNMGKDGEAEKYALDITSHARDLMDSYTGLYCEGYCNKIGFHAQSGIDTDIGVTAGVRIKYGEEPLLYEQVNLEGKLHPYFNAGISDIYTFDPTAKENPAGLLKIIKTAMKKGIRIFALTTTDSEFVRVTGYLVKKTDIEKYHRGELLREDTVKLGADSIRNNETLKRRVFGKS</sequence>
<dbReference type="AlphaFoldDB" id="A0A9E2BG89"/>
<reference evidence="1 2" key="1">
    <citation type="journal article" date="2021" name="bioRxiv">
        <title>Unique metabolic strategies in Hadean analogues reveal hints for primordial physiology.</title>
        <authorList>
            <person name="Nobu M.K."/>
            <person name="Nakai R."/>
            <person name="Tamazawa S."/>
            <person name="Mori H."/>
            <person name="Toyoda A."/>
            <person name="Ijiri A."/>
            <person name="Suzuki S."/>
            <person name="Kurokawa K."/>
            <person name="Kamagata Y."/>
            <person name="Tamaki H."/>
        </authorList>
    </citation>
    <scope>NUCLEOTIDE SEQUENCE [LARGE SCALE GENOMIC DNA]</scope>
    <source>
        <strain evidence="1">BS525</strain>
    </source>
</reference>
<dbReference type="Gene3D" id="3.20.70.20">
    <property type="match status" value="1"/>
</dbReference>
<comment type="caution">
    <text evidence="1">The sequence shown here is derived from an EMBL/GenBank/DDBJ whole genome shotgun (WGS) entry which is preliminary data.</text>
</comment>
<dbReference type="Proteomes" id="UP000811545">
    <property type="component" value="Unassembled WGS sequence"/>
</dbReference>
<accession>A0A9E2BG89</accession>
<dbReference type="SUPFAM" id="SSF51998">
    <property type="entry name" value="PFL-like glycyl radical enzymes"/>
    <property type="match status" value="1"/>
</dbReference>
<dbReference type="InterPro" id="IPR016905">
    <property type="entry name" value="Glycyl_radical_YjjI-like"/>
</dbReference>
<name>A0A9E2BG89_PSYF1</name>
<protein>
    <recommendedName>
        <fullName evidence="3">YjjI family glycine radical enzyme</fullName>
    </recommendedName>
</protein>
<proteinExistence type="predicted"/>
<dbReference type="NCBIfam" id="TIGR04040">
    <property type="entry name" value="glycyl_YjjI"/>
    <property type="match status" value="1"/>
</dbReference>
<evidence type="ECO:0008006" key="3">
    <source>
        <dbReference type="Google" id="ProtNLM"/>
    </source>
</evidence>
<evidence type="ECO:0000313" key="2">
    <source>
        <dbReference type="Proteomes" id="UP000811545"/>
    </source>
</evidence>
<organism evidence="1 2">
    <name type="scientific">Psychracetigena formicireducens</name>
    <dbReference type="NCBI Taxonomy" id="2986056"/>
    <lineage>
        <taxon>Bacteria</taxon>
        <taxon>Bacillati</taxon>
        <taxon>Candidatus Lithacetigenota</taxon>
        <taxon>Candidatus Psychracetigena</taxon>
    </lineage>
</organism>
<dbReference type="Pfam" id="PF11230">
    <property type="entry name" value="YjjI-like"/>
    <property type="match status" value="1"/>
</dbReference>
<gene>
    <name evidence="1" type="ORF">DDT42_00902</name>
</gene>